<gene>
    <name evidence="1" type="ORF">ACFO60_38105</name>
</gene>
<evidence type="ECO:0000313" key="1">
    <source>
        <dbReference type="EMBL" id="MFC4536617.1"/>
    </source>
</evidence>
<organism evidence="1 2">
    <name type="scientific">Sphaerisporangium dianthi</name>
    <dbReference type="NCBI Taxonomy" id="1436120"/>
    <lineage>
        <taxon>Bacteria</taxon>
        <taxon>Bacillati</taxon>
        <taxon>Actinomycetota</taxon>
        <taxon>Actinomycetes</taxon>
        <taxon>Streptosporangiales</taxon>
        <taxon>Streptosporangiaceae</taxon>
        <taxon>Sphaerisporangium</taxon>
    </lineage>
</organism>
<accession>A0ABV9CV51</accession>
<dbReference type="EMBL" id="JBHSFP010000051">
    <property type="protein sequence ID" value="MFC4536617.1"/>
    <property type="molecule type" value="Genomic_DNA"/>
</dbReference>
<sequence length="101" mass="11730">MGELRLAPESQHVLEEWWNSHRPKEGDRELICELLRTIVDGTWNSRWHSTKDLADDQPTLPVVTIQPRENLAVLIRFWPADDPPEFDLIAIVDLADLPEHD</sequence>
<proteinExistence type="predicted"/>
<keyword evidence="2" id="KW-1185">Reference proteome</keyword>
<comment type="caution">
    <text evidence="1">The sequence shown here is derived from an EMBL/GenBank/DDBJ whole genome shotgun (WGS) entry which is preliminary data.</text>
</comment>
<dbReference type="Proteomes" id="UP001596004">
    <property type="component" value="Unassembled WGS sequence"/>
</dbReference>
<dbReference type="RefSeq" id="WP_380851404.1">
    <property type="nucleotide sequence ID" value="NZ_JBHSFP010000051.1"/>
</dbReference>
<name>A0ABV9CV51_9ACTN</name>
<reference evidence="2" key="1">
    <citation type="journal article" date="2019" name="Int. J. Syst. Evol. Microbiol.">
        <title>The Global Catalogue of Microorganisms (GCM) 10K type strain sequencing project: providing services to taxonomists for standard genome sequencing and annotation.</title>
        <authorList>
            <consortium name="The Broad Institute Genomics Platform"/>
            <consortium name="The Broad Institute Genome Sequencing Center for Infectious Disease"/>
            <person name="Wu L."/>
            <person name="Ma J."/>
        </authorList>
    </citation>
    <scope>NUCLEOTIDE SEQUENCE [LARGE SCALE GENOMIC DNA]</scope>
    <source>
        <strain evidence="2">CGMCC 4.7132</strain>
    </source>
</reference>
<protein>
    <submittedName>
        <fullName evidence="1">Uncharacterized protein</fullName>
    </submittedName>
</protein>
<evidence type="ECO:0000313" key="2">
    <source>
        <dbReference type="Proteomes" id="UP001596004"/>
    </source>
</evidence>